<reference evidence="3" key="1">
    <citation type="submission" date="2022-11" db="UniProtKB">
        <authorList>
            <consortium name="WormBaseParasite"/>
        </authorList>
    </citation>
    <scope>IDENTIFICATION</scope>
</reference>
<dbReference type="WBParaSite" id="jg7372">
    <property type="protein sequence ID" value="jg7372"/>
    <property type="gene ID" value="jg7372"/>
</dbReference>
<dbReference type="PANTHER" id="PTHR23509:SF48">
    <property type="entry name" value="INTRACELLULAR PHOSPHOLIPASE A1"/>
    <property type="match status" value="1"/>
</dbReference>
<dbReference type="GO" id="GO:0004620">
    <property type="term" value="F:phospholipase activity"/>
    <property type="evidence" value="ECO:0007669"/>
    <property type="project" value="TreeGrafter"/>
</dbReference>
<protein>
    <submittedName>
        <fullName evidence="3">Phospholipase DDHD1</fullName>
    </submittedName>
</protein>
<dbReference type="AlphaFoldDB" id="A0A915EKU5"/>
<dbReference type="InterPro" id="IPR058055">
    <property type="entry name" value="PA-PLA1"/>
</dbReference>
<dbReference type="Proteomes" id="UP000887574">
    <property type="component" value="Unplaced"/>
</dbReference>
<accession>A0A915EKU5</accession>
<feature type="compositionally biased region" description="Basic and acidic residues" evidence="1">
    <location>
        <begin position="16"/>
        <end position="27"/>
    </location>
</feature>
<name>A0A915EKU5_9BILA</name>
<proteinExistence type="predicted"/>
<dbReference type="GO" id="GO:0005737">
    <property type="term" value="C:cytoplasm"/>
    <property type="evidence" value="ECO:0007669"/>
    <property type="project" value="TreeGrafter"/>
</dbReference>
<evidence type="ECO:0000313" key="2">
    <source>
        <dbReference type="Proteomes" id="UP000887574"/>
    </source>
</evidence>
<keyword evidence="2" id="KW-1185">Reference proteome</keyword>
<organism evidence="2 3">
    <name type="scientific">Ditylenchus dipsaci</name>
    <dbReference type="NCBI Taxonomy" id="166011"/>
    <lineage>
        <taxon>Eukaryota</taxon>
        <taxon>Metazoa</taxon>
        <taxon>Ecdysozoa</taxon>
        <taxon>Nematoda</taxon>
        <taxon>Chromadorea</taxon>
        <taxon>Rhabditida</taxon>
        <taxon>Tylenchina</taxon>
        <taxon>Tylenchomorpha</taxon>
        <taxon>Sphaerularioidea</taxon>
        <taxon>Anguinidae</taxon>
        <taxon>Anguininae</taxon>
        <taxon>Ditylenchus</taxon>
    </lineage>
</organism>
<dbReference type="PANTHER" id="PTHR23509">
    <property type="entry name" value="PA-PL1 PHOSPHOLIPASE FAMILY"/>
    <property type="match status" value="1"/>
</dbReference>
<feature type="region of interest" description="Disordered" evidence="1">
    <location>
        <begin position="1"/>
        <end position="27"/>
    </location>
</feature>
<evidence type="ECO:0000313" key="3">
    <source>
        <dbReference type="WBParaSite" id="jg7372"/>
    </source>
</evidence>
<sequence length="352" mass="39372">MNSGAQVTNPATSSQKPERVDDPAKIAESLSHEITARIEPEEKVSNSRPISTCSIASTGSSRASTVTVGATMTATKTVTKTPSSVVPGKTVISGNVAGTMASTAGRPGSAKRKVCELKCSEIRWFCKRDTDTKWTPFKGYDSTVLELAYRKHKDIPLDEMLQSHRNELPQTEQVIVLNGLYQLTMDKEGSNFDEISSVYWKEDTMQIRRGTWFSTDGSLQPEQVELADKIEEHHLKSFRGQIIPESPVFSETETSKKPVLTSLKWGENQEVRWNSVIDVSIVNIKRGNAIVNFFTRGKSITYLRRGYNEETRFEDGKPNFSDLILVVHGIGQKVMKILLLKILLRFGMKLRI</sequence>
<evidence type="ECO:0000256" key="1">
    <source>
        <dbReference type="SAM" id="MobiDB-lite"/>
    </source>
</evidence>
<feature type="compositionally biased region" description="Polar residues" evidence="1">
    <location>
        <begin position="1"/>
        <end position="15"/>
    </location>
</feature>